<dbReference type="AlphaFoldDB" id="A0A9D1PJM2"/>
<dbReference type="CDD" id="cd01309">
    <property type="entry name" value="Met_dep_hydrolase_C"/>
    <property type="match status" value="1"/>
</dbReference>
<feature type="domain" description="Amidohydrolase-related" evidence="1">
    <location>
        <begin position="55"/>
        <end position="387"/>
    </location>
</feature>
<reference evidence="2" key="2">
    <citation type="submission" date="2021-04" db="EMBL/GenBank/DDBJ databases">
        <authorList>
            <person name="Gilroy R."/>
        </authorList>
    </citation>
    <scope>NUCLEOTIDE SEQUENCE</scope>
    <source>
        <strain evidence="2">CHK193-4272</strain>
    </source>
</reference>
<name>A0A9D1PJM2_9FIRM</name>
<comment type="caution">
    <text evidence="2">The sequence shown here is derived from an EMBL/GenBank/DDBJ whole genome shotgun (WGS) entry which is preliminary data.</text>
</comment>
<dbReference type="Gene3D" id="3.20.20.140">
    <property type="entry name" value="Metal-dependent hydrolases"/>
    <property type="match status" value="1"/>
</dbReference>
<dbReference type="Pfam" id="PF01979">
    <property type="entry name" value="Amidohydro_1"/>
    <property type="match status" value="1"/>
</dbReference>
<dbReference type="GO" id="GO:0016810">
    <property type="term" value="F:hydrolase activity, acting on carbon-nitrogen (but not peptide) bonds"/>
    <property type="evidence" value="ECO:0007669"/>
    <property type="project" value="InterPro"/>
</dbReference>
<dbReference type="InterPro" id="IPR032466">
    <property type="entry name" value="Metal_Hydrolase"/>
</dbReference>
<protein>
    <submittedName>
        <fullName evidence="2">Amidohydrolase</fullName>
    </submittedName>
</protein>
<dbReference type="Proteomes" id="UP000886808">
    <property type="component" value="Unassembled WGS sequence"/>
</dbReference>
<organism evidence="2 3">
    <name type="scientific">Candidatus Butyricicoccus avistercoris</name>
    <dbReference type="NCBI Taxonomy" id="2838518"/>
    <lineage>
        <taxon>Bacteria</taxon>
        <taxon>Bacillati</taxon>
        <taxon>Bacillota</taxon>
        <taxon>Clostridia</taxon>
        <taxon>Eubacteriales</taxon>
        <taxon>Butyricicoccaceae</taxon>
        <taxon>Butyricicoccus</taxon>
    </lineage>
</organism>
<dbReference type="SUPFAM" id="SSF51338">
    <property type="entry name" value="Composite domain of metallo-dependent hydrolases"/>
    <property type="match status" value="1"/>
</dbReference>
<gene>
    <name evidence="2" type="ORF">H9746_08550</name>
</gene>
<accession>A0A9D1PJM2</accession>
<dbReference type="SUPFAM" id="SSF51556">
    <property type="entry name" value="Metallo-dependent hydrolases"/>
    <property type="match status" value="1"/>
</dbReference>
<evidence type="ECO:0000313" key="3">
    <source>
        <dbReference type="Proteomes" id="UP000886808"/>
    </source>
</evidence>
<sequence>MNNILIRNAYIMPMQGENIENGYILIENDKIKAFGSMKDAPNAENLQIIDANNGYITPGLIDIHSHIGLYEDGISFEGADGNEDTDPITPQLRVIDGINPMERAFKEAVEAGVTTVVVSPGSANPIGGQLAALKTFGRRIDDMIIKEPIAVKFAMGENPKNTYHDKNETPVTRMAIASLLRENLRKAVEYHDRKHRAFEHEEEDLPDFDAKLEILELLIEGKIPAHIHAHRADDIFTALRICKEFNIKPVLVHATEGHLIADLIAEENIPVISGPYMTDRSKPELVNLTESSPAIMQKAGIKTAISTDHPEMPVKYILIAAAVAVKNGMDEMEALRSITIRGAEIMGLDDKIGSIAEGKDADLVIFSGHPLDFRSKVQTVFLNGKPVYMRNENENN</sequence>
<dbReference type="InterPro" id="IPR006680">
    <property type="entry name" value="Amidohydro-rel"/>
</dbReference>
<evidence type="ECO:0000313" key="2">
    <source>
        <dbReference type="EMBL" id="HIV62870.1"/>
    </source>
</evidence>
<dbReference type="PANTHER" id="PTHR43135:SF3">
    <property type="entry name" value="ALPHA-D-RIBOSE 1-METHYLPHOSPHONATE 5-TRIPHOSPHATE DIPHOSPHATASE"/>
    <property type="match status" value="1"/>
</dbReference>
<dbReference type="Gene3D" id="2.30.40.10">
    <property type="entry name" value="Urease, subunit C, domain 1"/>
    <property type="match status" value="1"/>
</dbReference>
<dbReference type="InterPro" id="IPR051781">
    <property type="entry name" value="Metallo-dep_Hydrolase"/>
</dbReference>
<evidence type="ECO:0000259" key="1">
    <source>
        <dbReference type="Pfam" id="PF01979"/>
    </source>
</evidence>
<proteinExistence type="predicted"/>
<dbReference type="EMBL" id="DXIE01000049">
    <property type="protein sequence ID" value="HIV62870.1"/>
    <property type="molecule type" value="Genomic_DNA"/>
</dbReference>
<dbReference type="InterPro" id="IPR011059">
    <property type="entry name" value="Metal-dep_hydrolase_composite"/>
</dbReference>
<dbReference type="PANTHER" id="PTHR43135">
    <property type="entry name" value="ALPHA-D-RIBOSE 1-METHYLPHOSPHONATE 5-TRIPHOSPHATE DIPHOSPHATASE"/>
    <property type="match status" value="1"/>
</dbReference>
<reference evidence="2" key="1">
    <citation type="journal article" date="2021" name="PeerJ">
        <title>Extensive microbial diversity within the chicken gut microbiome revealed by metagenomics and culture.</title>
        <authorList>
            <person name="Gilroy R."/>
            <person name="Ravi A."/>
            <person name="Getino M."/>
            <person name="Pursley I."/>
            <person name="Horton D.L."/>
            <person name="Alikhan N.F."/>
            <person name="Baker D."/>
            <person name="Gharbi K."/>
            <person name="Hall N."/>
            <person name="Watson M."/>
            <person name="Adriaenssens E.M."/>
            <person name="Foster-Nyarko E."/>
            <person name="Jarju S."/>
            <person name="Secka A."/>
            <person name="Antonio M."/>
            <person name="Oren A."/>
            <person name="Chaudhuri R.R."/>
            <person name="La Ragione R."/>
            <person name="Hildebrand F."/>
            <person name="Pallen M.J."/>
        </authorList>
    </citation>
    <scope>NUCLEOTIDE SEQUENCE</scope>
    <source>
        <strain evidence="2">CHK193-4272</strain>
    </source>
</reference>